<name>A0A562SHW4_9HYPH</name>
<sequence length="131" mass="14278">MIWSFSKRFGVGIGMAAIAALPLHAQLLTVPVMEHATEDWDTCGQGQVYGLKSDGDGFLAVRTGPGSQFDKIDEVYNNDKVFLFDQHGDWFGVLYGVQEIDCGPINGSKPAVRPGAKAGWVHRDWVRVIAG</sequence>
<accession>A0A562SHW4</accession>
<comment type="caution">
    <text evidence="3">The sequence shown here is derived from an EMBL/GenBank/DDBJ whole genome shotgun (WGS) entry which is preliminary data.</text>
</comment>
<evidence type="ECO:0000256" key="1">
    <source>
        <dbReference type="SAM" id="SignalP"/>
    </source>
</evidence>
<proteinExistence type="predicted"/>
<dbReference type="AlphaFoldDB" id="A0A562SHW4"/>
<evidence type="ECO:0000259" key="2">
    <source>
        <dbReference type="Pfam" id="PF08239"/>
    </source>
</evidence>
<dbReference type="RefSeq" id="WP_145346806.1">
    <property type="nucleotide sequence ID" value="NZ_SMLY01000056.1"/>
</dbReference>
<keyword evidence="1" id="KW-0732">Signal</keyword>
<dbReference type="OrthoDB" id="9816009at2"/>
<feature type="domain" description="SH3b" evidence="2">
    <location>
        <begin position="58"/>
        <end position="126"/>
    </location>
</feature>
<dbReference type="EMBL" id="VLLF01000011">
    <property type="protein sequence ID" value="TWI80698.1"/>
    <property type="molecule type" value="Genomic_DNA"/>
</dbReference>
<gene>
    <name evidence="3" type="ORF">JM93_03911</name>
</gene>
<feature type="signal peptide" evidence="1">
    <location>
        <begin position="1"/>
        <end position="25"/>
    </location>
</feature>
<protein>
    <submittedName>
        <fullName evidence="3">SH3 domain-containing protein</fullName>
    </submittedName>
</protein>
<keyword evidence="4" id="KW-1185">Reference proteome</keyword>
<evidence type="ECO:0000313" key="3">
    <source>
        <dbReference type="EMBL" id="TWI80698.1"/>
    </source>
</evidence>
<dbReference type="Pfam" id="PF08239">
    <property type="entry name" value="SH3_3"/>
    <property type="match status" value="1"/>
</dbReference>
<dbReference type="Gene3D" id="2.30.30.40">
    <property type="entry name" value="SH3 Domains"/>
    <property type="match status" value="1"/>
</dbReference>
<feature type="chain" id="PRO_5022116618" evidence="1">
    <location>
        <begin position="26"/>
        <end position="131"/>
    </location>
</feature>
<dbReference type="InterPro" id="IPR003646">
    <property type="entry name" value="SH3-like_bac-type"/>
</dbReference>
<reference evidence="3 4" key="1">
    <citation type="submission" date="2019-07" db="EMBL/GenBank/DDBJ databases">
        <title>Genomic Encyclopedia of Archaeal and Bacterial Type Strains, Phase II (KMG-II): from individual species to whole genera.</title>
        <authorList>
            <person name="Goeker M."/>
        </authorList>
    </citation>
    <scope>NUCLEOTIDE SEQUENCE [LARGE SCALE GENOMIC DNA]</scope>
    <source>
        <strain evidence="3 4">ATCC BAA-252</strain>
    </source>
</reference>
<evidence type="ECO:0000313" key="4">
    <source>
        <dbReference type="Proteomes" id="UP000320593"/>
    </source>
</evidence>
<dbReference type="Proteomes" id="UP000320593">
    <property type="component" value="Unassembled WGS sequence"/>
</dbReference>
<organism evidence="3 4">
    <name type="scientific">Roseibium hamelinense</name>
    <dbReference type="NCBI Taxonomy" id="150831"/>
    <lineage>
        <taxon>Bacteria</taxon>
        <taxon>Pseudomonadati</taxon>
        <taxon>Pseudomonadota</taxon>
        <taxon>Alphaproteobacteria</taxon>
        <taxon>Hyphomicrobiales</taxon>
        <taxon>Stappiaceae</taxon>
        <taxon>Roseibium</taxon>
    </lineage>
</organism>